<dbReference type="PIRSF" id="PIRSF000137">
    <property type="entry name" value="Alcohol_oxidase"/>
    <property type="match status" value="1"/>
</dbReference>
<comment type="caution">
    <text evidence="9">The sequence shown here is derived from an EMBL/GenBank/DDBJ whole genome shotgun (WGS) entry which is preliminary data.</text>
</comment>
<proteinExistence type="inferred from homology"/>
<dbReference type="InterPro" id="IPR007867">
    <property type="entry name" value="GMC_OxRtase_C"/>
</dbReference>
<feature type="binding site" evidence="5">
    <location>
        <position position="223"/>
    </location>
    <ligand>
        <name>FAD</name>
        <dbReference type="ChEBI" id="CHEBI:57692"/>
    </ligand>
</feature>
<dbReference type="GO" id="GO:0016614">
    <property type="term" value="F:oxidoreductase activity, acting on CH-OH group of donors"/>
    <property type="evidence" value="ECO:0007669"/>
    <property type="project" value="InterPro"/>
</dbReference>
<dbReference type="AlphaFoldDB" id="A0A418YX00"/>
<dbReference type="Pfam" id="PF00732">
    <property type="entry name" value="GMC_oxred_N"/>
    <property type="match status" value="1"/>
</dbReference>
<reference evidence="9 10" key="1">
    <citation type="submission" date="2018-08" db="EMBL/GenBank/DDBJ databases">
        <title>Sphingobium sp. EO9.</title>
        <authorList>
            <person name="Park Y."/>
            <person name="Kim K.H."/>
            <person name="Jeon C.O."/>
        </authorList>
    </citation>
    <scope>NUCLEOTIDE SEQUENCE [LARGE SCALE GENOMIC DNA]</scope>
    <source>
        <strain evidence="9 10">EO9</strain>
    </source>
</reference>
<evidence type="ECO:0000259" key="8">
    <source>
        <dbReference type="PROSITE" id="PS00624"/>
    </source>
</evidence>
<dbReference type="InterPro" id="IPR012132">
    <property type="entry name" value="GMC_OxRdtase"/>
</dbReference>
<dbReference type="Proteomes" id="UP000283469">
    <property type="component" value="Unassembled WGS sequence"/>
</dbReference>
<dbReference type="GO" id="GO:0050660">
    <property type="term" value="F:flavin adenine dinucleotide binding"/>
    <property type="evidence" value="ECO:0007669"/>
    <property type="project" value="InterPro"/>
</dbReference>
<dbReference type="InterPro" id="IPR036188">
    <property type="entry name" value="FAD/NAD-bd_sf"/>
</dbReference>
<feature type="domain" description="Glucose-methanol-choline oxidoreductase N-terminal" evidence="8">
    <location>
        <begin position="259"/>
        <end position="273"/>
    </location>
</feature>
<dbReference type="OrthoDB" id="9785276at2"/>
<dbReference type="PROSITE" id="PS00623">
    <property type="entry name" value="GMC_OXRED_1"/>
    <property type="match status" value="1"/>
</dbReference>
<protein>
    <submittedName>
        <fullName evidence="9">Glucose-methanol-choline oxidoreductase</fullName>
    </submittedName>
</protein>
<dbReference type="Gene3D" id="3.50.50.60">
    <property type="entry name" value="FAD/NAD(P)-binding domain"/>
    <property type="match status" value="1"/>
</dbReference>
<name>A0A418YX00_9SPHN</name>
<dbReference type="SUPFAM" id="SSF51905">
    <property type="entry name" value="FAD/NAD(P)-binding domain"/>
    <property type="match status" value="1"/>
</dbReference>
<evidence type="ECO:0000259" key="7">
    <source>
        <dbReference type="PROSITE" id="PS00623"/>
    </source>
</evidence>
<sequence length="542" mass="58067">MADLPESFDYIIVGAGSTGCVLAERLSADPRNRVLLVEAGGPDRSPLIAMPKGIAKLVSNPAHIWAYQIAQPRRPDEAAHEVWIRGKGLGGSSSINGMIWSRGEPQDYDDWEAAGATGWNAGSMIAAYRAIEDHGLGGSTLRGQGGPVHVTPRTYRYPLAERLIAAGEQMGLPRTDDLNSVVGDRVGYYCHNIRKGRRESGAKVFLRPAMKRSNFHVLTDTLVRHVRLSNGRAVGVALVNDARGRFSVDCDGEVIVCAGTVESPQILQRSGIGDGDALSAIGVAVRHHNPHVGRHMLEHLSYTMPFRLKRNSGIGHRFYGLGLVQSVARYYLRHDGPMATGPFEVGAFLSTGVTGPRTDLQLYLSGYMFALGDDNDPVPLGNIDKRPGLTVSGTLLRQTSEGTIQVRGQEPADGAAIMPNWLDSAGDRRSAIASIRLMRDYVAQAVLADDVGQELIPGAQVQDDDALLDTFRSLSTSGLHGVGTCRIGAEGDAVVDPSLRVHGVEGLRVADCSVMPRLITGNTNAPAMALGWRAAEIIRAAP</sequence>
<dbReference type="Gene3D" id="3.30.560.10">
    <property type="entry name" value="Glucose Oxidase, domain 3"/>
    <property type="match status" value="1"/>
</dbReference>
<keyword evidence="3 6" id="KW-0285">Flavoprotein</keyword>
<evidence type="ECO:0000313" key="9">
    <source>
        <dbReference type="EMBL" id="RJG57179.1"/>
    </source>
</evidence>
<evidence type="ECO:0000256" key="6">
    <source>
        <dbReference type="RuleBase" id="RU003968"/>
    </source>
</evidence>
<keyword evidence="10" id="KW-1185">Reference proteome</keyword>
<dbReference type="Pfam" id="PF05199">
    <property type="entry name" value="GMC_oxred_C"/>
    <property type="match status" value="1"/>
</dbReference>
<dbReference type="PROSITE" id="PS00624">
    <property type="entry name" value="GMC_OXRED_2"/>
    <property type="match status" value="1"/>
</dbReference>
<dbReference type="InterPro" id="IPR000172">
    <property type="entry name" value="GMC_OxRdtase_N"/>
</dbReference>
<comment type="cofactor">
    <cofactor evidence="1 5">
        <name>FAD</name>
        <dbReference type="ChEBI" id="CHEBI:57692"/>
    </cofactor>
</comment>
<evidence type="ECO:0000256" key="1">
    <source>
        <dbReference type="ARBA" id="ARBA00001974"/>
    </source>
</evidence>
<evidence type="ECO:0000256" key="3">
    <source>
        <dbReference type="ARBA" id="ARBA00022630"/>
    </source>
</evidence>
<keyword evidence="4 5" id="KW-0274">FAD</keyword>
<dbReference type="PANTHER" id="PTHR11552">
    <property type="entry name" value="GLUCOSE-METHANOL-CHOLINE GMC OXIDOREDUCTASE"/>
    <property type="match status" value="1"/>
</dbReference>
<evidence type="ECO:0000256" key="5">
    <source>
        <dbReference type="PIRSR" id="PIRSR000137-2"/>
    </source>
</evidence>
<dbReference type="SUPFAM" id="SSF54373">
    <property type="entry name" value="FAD-linked reductases, C-terminal domain"/>
    <property type="match status" value="1"/>
</dbReference>
<evidence type="ECO:0000256" key="2">
    <source>
        <dbReference type="ARBA" id="ARBA00010790"/>
    </source>
</evidence>
<gene>
    <name evidence="9" type="ORF">D0Z70_02895</name>
</gene>
<evidence type="ECO:0000256" key="4">
    <source>
        <dbReference type="ARBA" id="ARBA00022827"/>
    </source>
</evidence>
<dbReference type="EMBL" id="QVRA01000002">
    <property type="protein sequence ID" value="RJG57179.1"/>
    <property type="molecule type" value="Genomic_DNA"/>
</dbReference>
<feature type="domain" description="Glucose-methanol-choline oxidoreductase N-terminal" evidence="7">
    <location>
        <begin position="86"/>
        <end position="109"/>
    </location>
</feature>
<evidence type="ECO:0000313" key="10">
    <source>
        <dbReference type="Proteomes" id="UP000283469"/>
    </source>
</evidence>
<dbReference type="PANTHER" id="PTHR11552:SF147">
    <property type="entry name" value="CHOLINE DEHYDROGENASE, MITOCHONDRIAL"/>
    <property type="match status" value="1"/>
</dbReference>
<organism evidence="9 10">
    <name type="scientific">Sphingobium terrigena</name>
    <dbReference type="NCBI Taxonomy" id="2304063"/>
    <lineage>
        <taxon>Bacteria</taxon>
        <taxon>Pseudomonadati</taxon>
        <taxon>Pseudomonadota</taxon>
        <taxon>Alphaproteobacteria</taxon>
        <taxon>Sphingomonadales</taxon>
        <taxon>Sphingomonadaceae</taxon>
        <taxon>Sphingobium</taxon>
    </lineage>
</organism>
<accession>A0A418YX00</accession>
<comment type="similarity">
    <text evidence="2 6">Belongs to the GMC oxidoreductase family.</text>
</comment>
<dbReference type="RefSeq" id="WP_119743892.1">
    <property type="nucleotide sequence ID" value="NZ_QVRA01000002.1"/>
</dbReference>